<gene>
    <name evidence="4" type="ORF">O4U47_06240</name>
</gene>
<dbReference type="InterPro" id="IPR050832">
    <property type="entry name" value="Bact_Acetyltransf"/>
</dbReference>
<evidence type="ECO:0000313" key="5">
    <source>
        <dbReference type="Proteomes" id="UP001165685"/>
    </source>
</evidence>
<name>A0ABT4THC4_9ACTN</name>
<dbReference type="SUPFAM" id="SSF55729">
    <property type="entry name" value="Acyl-CoA N-acyltransferases (Nat)"/>
    <property type="match status" value="1"/>
</dbReference>
<sequence>MSEPLRMRRAQAEDVAEIVGMLTDDVIGRGRETSGDLTPYLKAFQEIDADPHQLLAVAEEDGRIVGTLQITFIPYLSRRGATRALVEAVRVRTDLRGRGIGARMMEWAESQARERGCALVQLTSDRTREDAHRFYERLDYEPTHVGFKKPLPPPAD</sequence>
<accession>A0ABT4THC4</accession>
<dbReference type="PANTHER" id="PTHR43877">
    <property type="entry name" value="AMINOALKYLPHOSPHONATE N-ACETYLTRANSFERASE-RELATED-RELATED"/>
    <property type="match status" value="1"/>
</dbReference>
<feature type="domain" description="N-acetyltransferase" evidence="3">
    <location>
        <begin position="5"/>
        <end position="156"/>
    </location>
</feature>
<protein>
    <submittedName>
        <fullName evidence="4">GNAT family N-acetyltransferase</fullName>
    </submittedName>
</protein>
<reference evidence="4" key="1">
    <citation type="submission" date="2023-01" db="EMBL/GenBank/DDBJ databases">
        <title>Draft genome sequence of Nocardiopsis sp. LSu2-4 isolated from halophytes.</title>
        <authorList>
            <person name="Duangmal K."/>
            <person name="Chantavorakit T."/>
        </authorList>
    </citation>
    <scope>NUCLEOTIDE SEQUENCE</scope>
    <source>
        <strain evidence="4">LSu2-4</strain>
    </source>
</reference>
<keyword evidence="5" id="KW-1185">Reference proteome</keyword>
<evidence type="ECO:0000313" key="4">
    <source>
        <dbReference type="EMBL" id="MDA2804104.1"/>
    </source>
</evidence>
<dbReference type="InterPro" id="IPR016181">
    <property type="entry name" value="Acyl_CoA_acyltransferase"/>
</dbReference>
<evidence type="ECO:0000256" key="2">
    <source>
        <dbReference type="ARBA" id="ARBA00023315"/>
    </source>
</evidence>
<dbReference type="InterPro" id="IPR000182">
    <property type="entry name" value="GNAT_dom"/>
</dbReference>
<dbReference type="Pfam" id="PF00583">
    <property type="entry name" value="Acetyltransf_1"/>
    <property type="match status" value="1"/>
</dbReference>
<dbReference type="PANTHER" id="PTHR43877:SF2">
    <property type="entry name" value="AMINOALKYLPHOSPHONATE N-ACETYLTRANSFERASE-RELATED"/>
    <property type="match status" value="1"/>
</dbReference>
<dbReference type="Gene3D" id="3.40.630.30">
    <property type="match status" value="1"/>
</dbReference>
<proteinExistence type="predicted"/>
<dbReference type="CDD" id="cd04301">
    <property type="entry name" value="NAT_SF"/>
    <property type="match status" value="1"/>
</dbReference>
<keyword evidence="1" id="KW-0808">Transferase</keyword>
<evidence type="ECO:0000259" key="3">
    <source>
        <dbReference type="PROSITE" id="PS51186"/>
    </source>
</evidence>
<dbReference type="RefSeq" id="WP_270676622.1">
    <property type="nucleotide sequence ID" value="NZ_JAQFWP010000008.1"/>
</dbReference>
<dbReference type="EMBL" id="JAQFWP010000008">
    <property type="protein sequence ID" value="MDA2804104.1"/>
    <property type="molecule type" value="Genomic_DNA"/>
</dbReference>
<keyword evidence="2" id="KW-0012">Acyltransferase</keyword>
<organism evidence="4 5">
    <name type="scientific">Nocardiopsis suaedae</name>
    <dbReference type="NCBI Taxonomy" id="3018444"/>
    <lineage>
        <taxon>Bacteria</taxon>
        <taxon>Bacillati</taxon>
        <taxon>Actinomycetota</taxon>
        <taxon>Actinomycetes</taxon>
        <taxon>Streptosporangiales</taxon>
        <taxon>Nocardiopsidaceae</taxon>
        <taxon>Nocardiopsis</taxon>
    </lineage>
</organism>
<dbReference type="PROSITE" id="PS51186">
    <property type="entry name" value="GNAT"/>
    <property type="match status" value="1"/>
</dbReference>
<comment type="caution">
    <text evidence="4">The sequence shown here is derived from an EMBL/GenBank/DDBJ whole genome shotgun (WGS) entry which is preliminary data.</text>
</comment>
<dbReference type="Proteomes" id="UP001165685">
    <property type="component" value="Unassembled WGS sequence"/>
</dbReference>
<evidence type="ECO:0000256" key="1">
    <source>
        <dbReference type="ARBA" id="ARBA00022679"/>
    </source>
</evidence>